<dbReference type="RefSeq" id="XP_019040432.1">
    <property type="nucleotide sequence ID" value="XM_019183248.1"/>
</dbReference>
<dbReference type="AlphaFoldDB" id="A0A1E3P726"/>
<evidence type="ECO:0000256" key="1">
    <source>
        <dbReference type="SAM" id="SignalP"/>
    </source>
</evidence>
<keyword evidence="3" id="KW-1185">Reference proteome</keyword>
<proteinExistence type="predicted"/>
<dbReference type="InterPro" id="IPR049451">
    <property type="entry name" value="AWP2-like_YTTT_rpt"/>
</dbReference>
<feature type="non-terminal residue" evidence="2">
    <location>
        <position position="369"/>
    </location>
</feature>
<evidence type="ECO:0008006" key="4">
    <source>
        <dbReference type="Google" id="ProtNLM"/>
    </source>
</evidence>
<evidence type="ECO:0000313" key="2">
    <source>
        <dbReference type="EMBL" id="ODQ61225.1"/>
    </source>
</evidence>
<gene>
    <name evidence="2" type="ORF">WICANDRAFT_61786</name>
</gene>
<protein>
    <recommendedName>
        <fullName evidence="4">Flo11 domain-containing protein</fullName>
    </recommendedName>
</protein>
<feature type="signal peptide" evidence="1">
    <location>
        <begin position="1"/>
        <end position="23"/>
    </location>
</feature>
<dbReference type="GeneID" id="30200494"/>
<name>A0A1E3P726_WICAA</name>
<keyword evidence="1" id="KW-0732">Signal</keyword>
<dbReference type="OrthoDB" id="3982858at2759"/>
<accession>A0A1E3P726</accession>
<feature type="chain" id="PRO_5009133700" description="Flo11 domain-containing protein" evidence="1">
    <location>
        <begin position="24"/>
        <end position="369"/>
    </location>
</feature>
<sequence length="369" mass="38700">MRFINLFVSIFLWGLLQLQGVAGQSTASTVSGIATVSSNLVRQTTLSSACAYSSQTGAIDGKGYKATYDITGKTTGTFLRSRVLTITWFFQFDHPIDANAFAVTKLGLEISNIKGTVNVAEGSFIVSYDVTIPYLTFITSIPSYCLLDYVSFQFTVPQNKDNTETSYYAFYVGTAGAVVSTILSQAVCGVTTLGNCPVYTSGFNFDCSGLGSFLDCDDTATITNSYSAAPITVPSPYTTTYTNSDGKSLTGVVSYYTTTGPNGRPATGTTTSVRTVPSPVTTTYTNAAGQSVSGLVSYFPTTNSNGQFATGATTIPFTVPSPVTTTYTNAAGQSISGLVSYFPTTNSNGQFATGATTIPFTVPSPIATS</sequence>
<dbReference type="Proteomes" id="UP000094112">
    <property type="component" value="Unassembled WGS sequence"/>
</dbReference>
<organism evidence="2 3">
    <name type="scientific">Wickerhamomyces anomalus (strain ATCC 58044 / CBS 1984 / NCYC 433 / NRRL Y-366-8)</name>
    <name type="common">Yeast</name>
    <name type="synonym">Hansenula anomala</name>
    <dbReference type="NCBI Taxonomy" id="683960"/>
    <lineage>
        <taxon>Eukaryota</taxon>
        <taxon>Fungi</taxon>
        <taxon>Dikarya</taxon>
        <taxon>Ascomycota</taxon>
        <taxon>Saccharomycotina</taxon>
        <taxon>Saccharomycetes</taxon>
        <taxon>Phaffomycetales</taxon>
        <taxon>Wickerhamomycetaceae</taxon>
        <taxon>Wickerhamomyces</taxon>
    </lineage>
</organism>
<reference evidence="2 3" key="1">
    <citation type="journal article" date="2016" name="Proc. Natl. Acad. Sci. U.S.A.">
        <title>Comparative genomics of biotechnologically important yeasts.</title>
        <authorList>
            <person name="Riley R."/>
            <person name="Haridas S."/>
            <person name="Wolfe K.H."/>
            <person name="Lopes M.R."/>
            <person name="Hittinger C.T."/>
            <person name="Goeker M."/>
            <person name="Salamov A.A."/>
            <person name="Wisecaver J.H."/>
            <person name="Long T.M."/>
            <person name="Calvey C.H."/>
            <person name="Aerts A.L."/>
            <person name="Barry K.W."/>
            <person name="Choi C."/>
            <person name="Clum A."/>
            <person name="Coughlan A.Y."/>
            <person name="Deshpande S."/>
            <person name="Douglass A.P."/>
            <person name="Hanson S.J."/>
            <person name="Klenk H.-P."/>
            <person name="LaButti K.M."/>
            <person name="Lapidus A."/>
            <person name="Lindquist E.A."/>
            <person name="Lipzen A.M."/>
            <person name="Meier-Kolthoff J.P."/>
            <person name="Ohm R.A."/>
            <person name="Otillar R.P."/>
            <person name="Pangilinan J.L."/>
            <person name="Peng Y."/>
            <person name="Rokas A."/>
            <person name="Rosa C.A."/>
            <person name="Scheuner C."/>
            <person name="Sibirny A.A."/>
            <person name="Slot J.C."/>
            <person name="Stielow J.B."/>
            <person name="Sun H."/>
            <person name="Kurtzman C.P."/>
            <person name="Blackwell M."/>
            <person name="Grigoriev I.V."/>
            <person name="Jeffries T.W."/>
        </authorList>
    </citation>
    <scope>NUCLEOTIDE SEQUENCE [LARGE SCALE GENOMIC DNA]</scope>
    <source>
        <strain evidence="3">ATCC 58044 / CBS 1984 / NCYC 433 / NRRL Y-366-8</strain>
    </source>
</reference>
<dbReference type="EMBL" id="KV454209">
    <property type="protein sequence ID" value="ODQ61225.1"/>
    <property type="molecule type" value="Genomic_DNA"/>
</dbReference>
<evidence type="ECO:0000313" key="3">
    <source>
        <dbReference type="Proteomes" id="UP000094112"/>
    </source>
</evidence>
<dbReference type="STRING" id="683960.A0A1E3P726"/>
<dbReference type="Pfam" id="PF20646">
    <property type="entry name" value="Hpf1_C"/>
    <property type="match status" value="3"/>
</dbReference>